<dbReference type="FunCoup" id="A0A6I8U1P2">
    <property type="interactions" value="5"/>
</dbReference>
<organism evidence="4 6">
    <name type="scientific">Aedes aegypti</name>
    <name type="common">Yellowfever mosquito</name>
    <name type="synonym">Culex aegypti</name>
    <dbReference type="NCBI Taxonomy" id="7159"/>
    <lineage>
        <taxon>Eukaryota</taxon>
        <taxon>Metazoa</taxon>
        <taxon>Ecdysozoa</taxon>
        <taxon>Arthropoda</taxon>
        <taxon>Hexapoda</taxon>
        <taxon>Insecta</taxon>
        <taxon>Pterygota</taxon>
        <taxon>Neoptera</taxon>
        <taxon>Endopterygota</taxon>
        <taxon>Diptera</taxon>
        <taxon>Nematocera</taxon>
        <taxon>Culicoidea</taxon>
        <taxon>Culicidae</taxon>
        <taxon>Culicinae</taxon>
        <taxon>Aedini</taxon>
        <taxon>Aedes</taxon>
        <taxon>Stegomyia</taxon>
    </lineage>
</organism>
<evidence type="ECO:0000313" key="4">
    <source>
        <dbReference type="EnsemblMetazoa" id="AAEL023736-PA"/>
    </source>
</evidence>
<protein>
    <submittedName>
        <fullName evidence="4">Uncharacterized protein</fullName>
    </submittedName>
</protein>
<dbReference type="EnsemblMetazoa" id="AAEL023736-RA">
    <property type="protein sequence ID" value="AAEL023736-PA"/>
    <property type="gene ID" value="AAEL023736"/>
</dbReference>
<dbReference type="OrthoDB" id="7765215at2759"/>
<proteinExistence type="predicted"/>
<evidence type="ECO:0000313" key="2">
    <source>
        <dbReference type="EnsemblMetazoa" id="AAEL021330-PC"/>
    </source>
</evidence>
<dbReference type="EnsemblMetazoa" id="AAEL021330-RC">
    <property type="protein sequence ID" value="AAEL021330-PC"/>
    <property type="gene ID" value="AAEL021330"/>
</dbReference>
<dbReference type="EnsemblMetazoa" id="AAEL024297-RC">
    <property type="protein sequence ID" value="AAEL024297-PC"/>
    <property type="gene ID" value="AAEL024297"/>
</dbReference>
<feature type="region of interest" description="Disordered" evidence="1">
    <location>
        <begin position="98"/>
        <end position="124"/>
    </location>
</feature>
<dbReference type="InParanoid" id="A0A6I8U1P2"/>
<reference evidence="4" key="2">
    <citation type="submission" date="2020-05" db="UniProtKB">
        <authorList>
            <consortium name="EnsemblMetazoa"/>
        </authorList>
    </citation>
    <scope>IDENTIFICATION</scope>
    <source>
        <strain evidence="4">LVP_AGWG</strain>
    </source>
</reference>
<dbReference type="Proteomes" id="UP000008820">
    <property type="component" value="Chromosome 2"/>
</dbReference>
<name>A0A6I8U1P2_AEDAE</name>
<reference evidence="4 6" key="1">
    <citation type="submission" date="2017-06" db="EMBL/GenBank/DDBJ databases">
        <title>Aedes aegypti genome working group (AGWG) sequencing and assembly.</title>
        <authorList>
            <consortium name="Aedes aegypti Genome Working Group (AGWG)"/>
            <person name="Matthews B.J."/>
        </authorList>
    </citation>
    <scope>NUCLEOTIDE SEQUENCE [LARGE SCALE GENOMIC DNA]</scope>
    <source>
        <strain evidence="4 6">LVP_AGWG</strain>
    </source>
</reference>
<gene>
    <name evidence="4" type="primary">110676034</name>
    <name evidence="3" type="synonym">110676211</name>
    <name evidence="2" type="synonym">110681547</name>
    <name evidence="5" type="synonym">110681550</name>
</gene>
<keyword evidence="6" id="KW-1185">Reference proteome</keyword>
<dbReference type="Proteomes" id="UP000008820">
    <property type="component" value="Chromosome 1"/>
</dbReference>
<dbReference type="AlphaFoldDB" id="A0A6I8U1P2"/>
<evidence type="ECO:0000313" key="3">
    <source>
        <dbReference type="EnsemblMetazoa" id="AAEL022722-PC"/>
    </source>
</evidence>
<dbReference type="EnsemblMetazoa" id="AAEL022722-RC">
    <property type="protein sequence ID" value="AAEL022722-PC"/>
    <property type="gene ID" value="AAEL022722"/>
</dbReference>
<evidence type="ECO:0000313" key="6">
    <source>
        <dbReference type="Proteomes" id="UP000008820"/>
    </source>
</evidence>
<accession>A0A6I8U1P2</accession>
<evidence type="ECO:0000256" key="1">
    <source>
        <dbReference type="SAM" id="MobiDB-lite"/>
    </source>
</evidence>
<sequence>MIIHGKVLLEKSQAPPIKEKKKNAAKDMCIQLLIQHGIDMTPKQVMKKINNLKARIKAKTDRKQTGNRKINLNGPERKFFDLMGGVDNPSVSKRPYGVAVGSSGRQQDTALEEDEGQSAVNEEANNETANISVDQLNRQSDVRQTVNQKTILEEQLNLIKAQQAYTAQLQAQQDERHEKEMELLMLKRKLTLLKIQQLENED</sequence>
<evidence type="ECO:0000313" key="5">
    <source>
        <dbReference type="EnsemblMetazoa" id="AAEL024297-PC"/>
    </source>
</evidence>